<evidence type="ECO:0000256" key="5">
    <source>
        <dbReference type="ARBA" id="ARBA00023128"/>
    </source>
</evidence>
<sequence length="159" mass="17519">MSWGYNSKVVTWRSFGSTASIQGHARGLLADVNNYRRTRQAEGQKLIFVAHDIGGILVQAALGESLMGTDNLYRYVAGIIFLGTPHRGSRKVEHAAIIVRILSGLGIGTRSPMLKQLKPNSDALLHISMQFRKLLRRAPIQICSAFETRRTSSSGLVRS</sequence>
<evidence type="ECO:0000256" key="2">
    <source>
        <dbReference type="ARBA" id="ARBA00004240"/>
    </source>
</evidence>
<dbReference type="Gene3D" id="3.40.50.1820">
    <property type="entry name" value="alpha/beta hydrolase"/>
    <property type="match status" value="1"/>
</dbReference>
<reference evidence="7 8" key="1">
    <citation type="submission" date="2016-04" db="EMBL/GenBank/DDBJ databases">
        <title>A degradative enzymes factory behind the ericoid mycorrhizal symbiosis.</title>
        <authorList>
            <consortium name="DOE Joint Genome Institute"/>
            <person name="Martino E."/>
            <person name="Morin E."/>
            <person name="Grelet G."/>
            <person name="Kuo A."/>
            <person name="Kohler A."/>
            <person name="Daghino S."/>
            <person name="Barry K."/>
            <person name="Choi C."/>
            <person name="Cichocki N."/>
            <person name="Clum A."/>
            <person name="Copeland A."/>
            <person name="Hainaut M."/>
            <person name="Haridas S."/>
            <person name="Labutti K."/>
            <person name="Lindquist E."/>
            <person name="Lipzen A."/>
            <person name="Khouja H.-R."/>
            <person name="Murat C."/>
            <person name="Ohm R."/>
            <person name="Olson A."/>
            <person name="Spatafora J."/>
            <person name="Veneault-Fourrey C."/>
            <person name="Henrissat B."/>
            <person name="Grigoriev I."/>
            <person name="Martin F."/>
            <person name="Perotto S."/>
        </authorList>
    </citation>
    <scope>NUCLEOTIDE SEQUENCE [LARGE SCALE GENOMIC DNA]</scope>
    <source>
        <strain evidence="7 8">E</strain>
    </source>
</reference>
<dbReference type="OrthoDB" id="1658288at2759"/>
<evidence type="ECO:0000256" key="4">
    <source>
        <dbReference type="ARBA" id="ARBA00022824"/>
    </source>
</evidence>
<name>A0A2J6SW38_9HELO</name>
<keyword evidence="6" id="KW-0472">Membrane</keyword>
<dbReference type="PANTHER" id="PTHR48182:SF2">
    <property type="entry name" value="PROTEIN SERAC1"/>
    <property type="match status" value="1"/>
</dbReference>
<evidence type="ECO:0000313" key="7">
    <source>
        <dbReference type="EMBL" id="PMD54981.1"/>
    </source>
</evidence>
<dbReference type="GO" id="GO:0016020">
    <property type="term" value="C:membrane"/>
    <property type="evidence" value="ECO:0007669"/>
    <property type="project" value="UniProtKB-SubCell"/>
</dbReference>
<dbReference type="AlphaFoldDB" id="A0A2J6SW38"/>
<comment type="subcellular location">
    <subcellularLocation>
        <location evidence="2">Endoplasmic reticulum</location>
    </subcellularLocation>
    <subcellularLocation>
        <location evidence="3">Membrane</location>
    </subcellularLocation>
    <subcellularLocation>
        <location evidence="1">Mitochondrion</location>
    </subcellularLocation>
</comment>
<keyword evidence="4" id="KW-0256">Endoplasmic reticulum</keyword>
<gene>
    <name evidence="7" type="ORF">K444DRAFT_696279</name>
</gene>
<keyword evidence="8" id="KW-1185">Reference proteome</keyword>
<dbReference type="InParanoid" id="A0A2J6SW38"/>
<evidence type="ECO:0000256" key="1">
    <source>
        <dbReference type="ARBA" id="ARBA00004173"/>
    </source>
</evidence>
<organism evidence="7 8">
    <name type="scientific">Hyaloscypha bicolor E</name>
    <dbReference type="NCBI Taxonomy" id="1095630"/>
    <lineage>
        <taxon>Eukaryota</taxon>
        <taxon>Fungi</taxon>
        <taxon>Dikarya</taxon>
        <taxon>Ascomycota</taxon>
        <taxon>Pezizomycotina</taxon>
        <taxon>Leotiomycetes</taxon>
        <taxon>Helotiales</taxon>
        <taxon>Hyaloscyphaceae</taxon>
        <taxon>Hyaloscypha</taxon>
        <taxon>Hyaloscypha bicolor</taxon>
    </lineage>
</organism>
<dbReference type="Proteomes" id="UP000235371">
    <property type="component" value="Unassembled WGS sequence"/>
</dbReference>
<dbReference type="GO" id="GO:0005783">
    <property type="term" value="C:endoplasmic reticulum"/>
    <property type="evidence" value="ECO:0007669"/>
    <property type="project" value="UniProtKB-SubCell"/>
</dbReference>
<dbReference type="EMBL" id="KZ613856">
    <property type="protein sequence ID" value="PMD54981.1"/>
    <property type="molecule type" value="Genomic_DNA"/>
</dbReference>
<dbReference type="InterPro" id="IPR029058">
    <property type="entry name" value="AB_hydrolase_fold"/>
</dbReference>
<evidence type="ECO:0000256" key="6">
    <source>
        <dbReference type="ARBA" id="ARBA00023136"/>
    </source>
</evidence>
<dbReference type="GeneID" id="36595982"/>
<dbReference type="InterPro" id="IPR052374">
    <property type="entry name" value="SERAC1"/>
</dbReference>
<evidence type="ECO:0000313" key="8">
    <source>
        <dbReference type="Proteomes" id="UP000235371"/>
    </source>
</evidence>
<evidence type="ECO:0000256" key="3">
    <source>
        <dbReference type="ARBA" id="ARBA00004370"/>
    </source>
</evidence>
<dbReference type="RefSeq" id="XP_024731885.1">
    <property type="nucleotide sequence ID" value="XM_024887906.1"/>
</dbReference>
<dbReference type="GO" id="GO:0005739">
    <property type="term" value="C:mitochondrion"/>
    <property type="evidence" value="ECO:0007669"/>
    <property type="project" value="UniProtKB-SubCell"/>
</dbReference>
<accession>A0A2J6SW38</accession>
<dbReference type="SUPFAM" id="SSF53474">
    <property type="entry name" value="alpha/beta-Hydrolases"/>
    <property type="match status" value="1"/>
</dbReference>
<keyword evidence="5" id="KW-0496">Mitochondrion</keyword>
<dbReference type="PANTHER" id="PTHR48182">
    <property type="entry name" value="PROTEIN SERAC1"/>
    <property type="match status" value="1"/>
</dbReference>
<proteinExistence type="predicted"/>
<protein>
    <submittedName>
        <fullName evidence="7">Uncharacterized protein</fullName>
    </submittedName>
</protein>